<dbReference type="AlphaFoldDB" id="A0A2J6PMI6"/>
<dbReference type="OrthoDB" id="300709at2759"/>
<dbReference type="InterPro" id="IPR036291">
    <property type="entry name" value="NAD(P)-bd_dom_sf"/>
</dbReference>
<dbReference type="InterPro" id="IPR008030">
    <property type="entry name" value="NmrA-like"/>
</dbReference>
<reference evidence="4 5" key="1">
    <citation type="submission" date="2016-05" db="EMBL/GenBank/DDBJ databases">
        <title>A degradative enzymes factory behind the ericoid mycorrhizal symbiosis.</title>
        <authorList>
            <consortium name="DOE Joint Genome Institute"/>
            <person name="Martino E."/>
            <person name="Morin E."/>
            <person name="Grelet G."/>
            <person name="Kuo A."/>
            <person name="Kohler A."/>
            <person name="Daghino S."/>
            <person name="Barry K."/>
            <person name="Choi C."/>
            <person name="Cichocki N."/>
            <person name="Clum A."/>
            <person name="Copeland A."/>
            <person name="Hainaut M."/>
            <person name="Haridas S."/>
            <person name="Labutti K."/>
            <person name="Lindquist E."/>
            <person name="Lipzen A."/>
            <person name="Khouja H.-R."/>
            <person name="Murat C."/>
            <person name="Ohm R."/>
            <person name="Olson A."/>
            <person name="Spatafora J."/>
            <person name="Veneault-Fourrey C."/>
            <person name="Henrissat B."/>
            <person name="Grigoriev I."/>
            <person name="Martin F."/>
            <person name="Perotto S."/>
        </authorList>
    </citation>
    <scope>NUCLEOTIDE SEQUENCE [LARGE SCALE GENOMIC DNA]</scope>
    <source>
        <strain evidence="4 5">UAMH 7357</strain>
    </source>
</reference>
<accession>A0A2J6PMI6</accession>
<dbReference type="Pfam" id="PF05368">
    <property type="entry name" value="NmrA"/>
    <property type="match status" value="1"/>
</dbReference>
<dbReference type="Proteomes" id="UP000235672">
    <property type="component" value="Unassembled WGS sequence"/>
</dbReference>
<comment type="similarity">
    <text evidence="1">Belongs to the NmrA-type oxidoreductase family.</text>
</comment>
<dbReference type="SUPFAM" id="SSF51735">
    <property type="entry name" value="NAD(P)-binding Rossmann-fold domains"/>
    <property type="match status" value="1"/>
</dbReference>
<dbReference type="Gene3D" id="3.40.50.720">
    <property type="entry name" value="NAD(P)-binding Rossmann-like Domain"/>
    <property type="match status" value="1"/>
</dbReference>
<evidence type="ECO:0000313" key="4">
    <source>
        <dbReference type="EMBL" id="PMD15250.1"/>
    </source>
</evidence>
<evidence type="ECO:0000256" key="1">
    <source>
        <dbReference type="ARBA" id="ARBA00006328"/>
    </source>
</evidence>
<feature type="domain" description="NmrA-like" evidence="3">
    <location>
        <begin position="7"/>
        <end position="285"/>
    </location>
</feature>
<dbReference type="CDD" id="cd05251">
    <property type="entry name" value="NmrA_like_SDR_a"/>
    <property type="match status" value="1"/>
</dbReference>
<gene>
    <name evidence="4" type="ORF">NA56DRAFT_754219</name>
</gene>
<dbReference type="STRING" id="1745343.A0A2J6PMI6"/>
<dbReference type="GO" id="GO:0005634">
    <property type="term" value="C:nucleus"/>
    <property type="evidence" value="ECO:0007669"/>
    <property type="project" value="TreeGrafter"/>
</dbReference>
<evidence type="ECO:0000313" key="5">
    <source>
        <dbReference type="Proteomes" id="UP000235672"/>
    </source>
</evidence>
<dbReference type="PANTHER" id="PTHR42748">
    <property type="entry name" value="NITROGEN METABOLITE REPRESSION PROTEIN NMRA FAMILY MEMBER"/>
    <property type="match status" value="1"/>
</dbReference>
<evidence type="ECO:0000256" key="2">
    <source>
        <dbReference type="ARBA" id="ARBA00022857"/>
    </source>
</evidence>
<name>A0A2J6PMI6_9HELO</name>
<organism evidence="4 5">
    <name type="scientific">Hyaloscypha hepaticicola</name>
    <dbReference type="NCBI Taxonomy" id="2082293"/>
    <lineage>
        <taxon>Eukaryota</taxon>
        <taxon>Fungi</taxon>
        <taxon>Dikarya</taxon>
        <taxon>Ascomycota</taxon>
        <taxon>Pezizomycotina</taxon>
        <taxon>Leotiomycetes</taxon>
        <taxon>Helotiales</taxon>
        <taxon>Hyaloscyphaceae</taxon>
        <taxon>Hyaloscypha</taxon>
    </lineage>
</organism>
<dbReference type="EMBL" id="KZ613515">
    <property type="protein sequence ID" value="PMD15250.1"/>
    <property type="molecule type" value="Genomic_DNA"/>
</dbReference>
<keyword evidence="5" id="KW-1185">Reference proteome</keyword>
<dbReference type="PANTHER" id="PTHR42748:SF28">
    <property type="entry name" value="NMRA-LIKE DOMAIN-CONTAINING PROTEIN"/>
    <property type="match status" value="1"/>
</dbReference>
<keyword evidence="2" id="KW-0521">NADP</keyword>
<dbReference type="Gene3D" id="3.90.25.10">
    <property type="entry name" value="UDP-galactose 4-epimerase, domain 1"/>
    <property type="match status" value="1"/>
</dbReference>
<dbReference type="InterPro" id="IPR051164">
    <property type="entry name" value="NmrA-like_oxidored"/>
</dbReference>
<sequence>MSKPIAVIIGATGGQGGSVVESFLKDGTYQVRGVTRNVNSENAQALAKRGVEVVTGDLNNEASLREAFKGAALIFAVTDFFEPFAAKGPEEAIKVEAAQGINLAKAAAATPTLKHYIWSTLPNGKKITGGKYVVPHFEAKNQIDAYIKSDSSLLEKTTFVWVTFFASNLFFPMFTPNLLKSSGKYVWFQPAPANTPILSIGDQKKNVGPVILAIAKKPHLTLNGNFVLATVDEFTAEEFLSTWGRLTGKQTEYVQISLAEYDRLWPMWGQEMGVMMEFWGKYGDRSWSGEKLLTKEDLGVEKLVSTEEALASFDWTSVL</sequence>
<protein>
    <submittedName>
        <fullName evidence="4">Putative NmrA-like family domain-containing protein 1</fullName>
    </submittedName>
</protein>
<evidence type="ECO:0000259" key="3">
    <source>
        <dbReference type="Pfam" id="PF05368"/>
    </source>
</evidence>
<proteinExistence type="inferred from homology"/>